<protein>
    <submittedName>
        <fullName evidence="3">Uncharacterized protein</fullName>
    </submittedName>
</protein>
<reference evidence="2 5" key="2">
    <citation type="journal article" date="2019" name="Nat. Commun.">
        <title>A new type of DNA phosphorothioation-based antiviral system in archaea.</title>
        <authorList>
            <person name="Xiong L."/>
            <person name="Liu S."/>
            <person name="Chen S."/>
            <person name="Xiao Y."/>
            <person name="Zhu B."/>
            <person name="Gao Y."/>
            <person name="Zhang Y."/>
            <person name="Chen B."/>
            <person name="Luo J."/>
            <person name="Deng Z."/>
            <person name="Chen X."/>
            <person name="Wang L."/>
            <person name="Chen S."/>
        </authorList>
    </citation>
    <scope>NUCLEOTIDE SEQUENCE [LARGE SCALE GENOMIC DNA]</scope>
    <source>
        <strain evidence="2 5">CGMCC 1.10331</strain>
    </source>
</reference>
<gene>
    <name evidence="2" type="ORF">DV707_10720</name>
    <name evidence="3" type="ORF">SAMN04488133_2001</name>
</gene>
<evidence type="ECO:0000313" key="2">
    <source>
        <dbReference type="EMBL" id="QCC48094.1"/>
    </source>
</evidence>
<feature type="region of interest" description="Disordered" evidence="1">
    <location>
        <begin position="198"/>
        <end position="222"/>
    </location>
</feature>
<accession>A0A1H5ZGW0</accession>
<dbReference type="Proteomes" id="UP000236740">
    <property type="component" value="Unassembled WGS sequence"/>
</dbReference>
<dbReference type="AlphaFoldDB" id="A0A1H5ZGW0"/>
<dbReference type="GeneID" id="39858571"/>
<proteinExistence type="predicted"/>
<dbReference type="OrthoDB" id="198966at2157"/>
<keyword evidence="4" id="KW-1185">Reference proteome</keyword>
<organism evidence="3 4">
    <name type="scientific">Halobellus limi</name>
    <dbReference type="NCBI Taxonomy" id="699433"/>
    <lineage>
        <taxon>Archaea</taxon>
        <taxon>Methanobacteriati</taxon>
        <taxon>Methanobacteriota</taxon>
        <taxon>Stenosarchaea group</taxon>
        <taxon>Halobacteria</taxon>
        <taxon>Halobacteriales</taxon>
        <taxon>Haloferacaceae</taxon>
        <taxon>Halobellus</taxon>
    </lineage>
</organism>
<dbReference type="EMBL" id="FNVN01000002">
    <property type="protein sequence ID" value="SEG35763.1"/>
    <property type="molecule type" value="Genomic_DNA"/>
</dbReference>
<reference evidence="3 4" key="1">
    <citation type="submission" date="2016-10" db="EMBL/GenBank/DDBJ databases">
        <authorList>
            <person name="de Groot N.N."/>
        </authorList>
    </citation>
    <scope>NUCLEOTIDE SEQUENCE [LARGE SCALE GENOMIC DNA]</scope>
    <source>
        <strain evidence="3 4">CGMCC 1.10331</strain>
    </source>
</reference>
<evidence type="ECO:0000313" key="5">
    <source>
        <dbReference type="Proteomes" id="UP000296733"/>
    </source>
</evidence>
<sequence length="222" mass="24151">MDTSKIDADLEFSAATSAPVGAEFSVDGFNEYGVRENRGESGELESIDVVYRAMEPGLRKNIRVTPDFLQSVASNFSEAIGAPTQFDHSKSQRANVGRITRAWFGSNALYLMNNIPNTGSSIRSDTISDFLHAPPAITDGSVGFGRDYEITFNEENEEYEFVDATIREFSLTPFPAGYDTGGLSAAFSEAVSTLVDDSDVSEEKRAGPRSHARVSHATIEDL</sequence>
<evidence type="ECO:0000313" key="4">
    <source>
        <dbReference type="Proteomes" id="UP000236740"/>
    </source>
</evidence>
<dbReference type="RefSeq" id="WP_103991704.1">
    <property type="nucleotide sequence ID" value="NZ_CP031311.1"/>
</dbReference>
<evidence type="ECO:0000256" key="1">
    <source>
        <dbReference type="SAM" id="MobiDB-lite"/>
    </source>
</evidence>
<evidence type="ECO:0000313" key="3">
    <source>
        <dbReference type="EMBL" id="SEG35763.1"/>
    </source>
</evidence>
<dbReference type="EMBL" id="CP031311">
    <property type="protein sequence ID" value="QCC48094.1"/>
    <property type="molecule type" value="Genomic_DNA"/>
</dbReference>
<dbReference type="Proteomes" id="UP000296733">
    <property type="component" value="Chromosome"/>
</dbReference>
<dbReference type="KEGG" id="hlm:DV707_10720"/>
<name>A0A1H5ZGW0_9EURY</name>